<evidence type="ECO:0000256" key="7">
    <source>
        <dbReference type="ARBA" id="ARBA00022833"/>
    </source>
</evidence>
<comment type="caution">
    <text evidence="10">The sequence shown here is derived from an EMBL/GenBank/DDBJ whole genome shotgun (WGS) entry which is preliminary data.</text>
</comment>
<accession>A0A6A2XF51</accession>
<dbReference type="InterPro" id="IPR013083">
    <property type="entry name" value="Znf_RING/FYVE/PHD"/>
</dbReference>
<keyword evidence="4" id="KW-0479">Metal-binding</keyword>
<name>A0A6A2XF51_HIBSY</name>
<reference evidence="10" key="1">
    <citation type="submission" date="2019-09" db="EMBL/GenBank/DDBJ databases">
        <title>Draft genome information of white flower Hibiscus syriacus.</title>
        <authorList>
            <person name="Kim Y.-M."/>
        </authorList>
    </citation>
    <scope>NUCLEOTIDE SEQUENCE [LARGE SCALE GENOMIC DNA]</scope>
    <source>
        <strain evidence="10">YM2019G1</strain>
    </source>
</reference>
<dbReference type="SUPFAM" id="SSF57850">
    <property type="entry name" value="RING/U-box"/>
    <property type="match status" value="1"/>
</dbReference>
<dbReference type="CDD" id="cd16667">
    <property type="entry name" value="RING-H2_RNF126-like"/>
    <property type="match status" value="1"/>
</dbReference>
<gene>
    <name evidence="10" type="ORF">F3Y22_tig00112343pilonHSYRG00175</name>
</gene>
<dbReference type="GO" id="GO:0016567">
    <property type="term" value="P:protein ubiquitination"/>
    <property type="evidence" value="ECO:0007669"/>
    <property type="project" value="TreeGrafter"/>
</dbReference>
<keyword evidence="5 8" id="KW-0863">Zinc-finger</keyword>
<dbReference type="PANTHER" id="PTHR15710">
    <property type="entry name" value="E3 UBIQUITIN-PROTEIN LIGASE PRAJA"/>
    <property type="match status" value="1"/>
</dbReference>
<feature type="domain" description="RING-type" evidence="9">
    <location>
        <begin position="136"/>
        <end position="177"/>
    </location>
</feature>
<evidence type="ECO:0000256" key="1">
    <source>
        <dbReference type="ARBA" id="ARBA00000900"/>
    </source>
</evidence>
<dbReference type="PROSITE" id="PS50089">
    <property type="entry name" value="ZF_RING_2"/>
    <property type="match status" value="1"/>
</dbReference>
<evidence type="ECO:0000256" key="8">
    <source>
        <dbReference type="PROSITE-ProRule" id="PRU00175"/>
    </source>
</evidence>
<dbReference type="Gene3D" id="3.30.40.10">
    <property type="entry name" value="Zinc/RING finger domain, C3HC4 (zinc finger)"/>
    <property type="match status" value="1"/>
</dbReference>
<evidence type="ECO:0000256" key="2">
    <source>
        <dbReference type="ARBA" id="ARBA00012483"/>
    </source>
</evidence>
<dbReference type="GO" id="GO:0061630">
    <property type="term" value="F:ubiquitin protein ligase activity"/>
    <property type="evidence" value="ECO:0007669"/>
    <property type="project" value="UniProtKB-EC"/>
</dbReference>
<dbReference type="EMBL" id="VEPZ02001555">
    <property type="protein sequence ID" value="KAE8668350.1"/>
    <property type="molecule type" value="Genomic_DNA"/>
</dbReference>
<dbReference type="PANTHER" id="PTHR15710:SF116">
    <property type="entry name" value="RING_U-BOX SUPERFAMILY PROTEIN"/>
    <property type="match status" value="1"/>
</dbReference>
<proteinExistence type="predicted"/>
<dbReference type="Proteomes" id="UP000436088">
    <property type="component" value="Unassembled WGS sequence"/>
</dbReference>
<sequence>MSLSSHLRPRVNVSGVLTMRTYHYFRCLRCQRTIRFTDSNPFGSFCSHCCRQLSHELDVIRPRLRADHGLDPFMIITLVERPRQQPSAVDALEDTGNELDGFETDRPVPPPAAASAIEALPMVKITENHLIHAAHCPVCKEEFVVDGEAKELPCNHLYHSDCIVPWLSIHNTCPVCRSEINDDNDTVDTAAAYNNNDQTVEMFFRDIGFVVDDLANGLTRLRARFLSSGPLQAFSHWTYRYLSRGAPGGHLGSFYSFCQEITRLQPLVMFSNTLEGSFIEHTTDIFMYLFTKYPADSLRRRLSHRVPPPLLPQGTLNYQCKLPSFKD</sequence>
<keyword evidence="7" id="KW-0862">Zinc</keyword>
<evidence type="ECO:0000313" key="11">
    <source>
        <dbReference type="Proteomes" id="UP000436088"/>
    </source>
</evidence>
<dbReference type="SMART" id="SM00184">
    <property type="entry name" value="RING"/>
    <property type="match status" value="1"/>
</dbReference>
<keyword evidence="11" id="KW-1185">Reference proteome</keyword>
<dbReference type="Pfam" id="PF13639">
    <property type="entry name" value="zf-RING_2"/>
    <property type="match status" value="1"/>
</dbReference>
<dbReference type="GO" id="GO:0008270">
    <property type="term" value="F:zinc ion binding"/>
    <property type="evidence" value="ECO:0007669"/>
    <property type="project" value="UniProtKB-KW"/>
</dbReference>
<evidence type="ECO:0000256" key="5">
    <source>
        <dbReference type="ARBA" id="ARBA00022771"/>
    </source>
</evidence>
<dbReference type="AlphaFoldDB" id="A0A6A2XF51"/>
<organism evidence="10 11">
    <name type="scientific">Hibiscus syriacus</name>
    <name type="common">Rose of Sharon</name>
    <dbReference type="NCBI Taxonomy" id="106335"/>
    <lineage>
        <taxon>Eukaryota</taxon>
        <taxon>Viridiplantae</taxon>
        <taxon>Streptophyta</taxon>
        <taxon>Embryophyta</taxon>
        <taxon>Tracheophyta</taxon>
        <taxon>Spermatophyta</taxon>
        <taxon>Magnoliopsida</taxon>
        <taxon>eudicotyledons</taxon>
        <taxon>Gunneridae</taxon>
        <taxon>Pentapetalae</taxon>
        <taxon>rosids</taxon>
        <taxon>malvids</taxon>
        <taxon>Malvales</taxon>
        <taxon>Malvaceae</taxon>
        <taxon>Malvoideae</taxon>
        <taxon>Hibiscus</taxon>
    </lineage>
</organism>
<comment type="catalytic activity">
    <reaction evidence="1">
        <text>S-ubiquitinyl-[E2 ubiquitin-conjugating enzyme]-L-cysteine + [acceptor protein]-L-lysine = [E2 ubiquitin-conjugating enzyme]-L-cysteine + N(6)-ubiquitinyl-[acceptor protein]-L-lysine.</text>
        <dbReference type="EC" id="2.3.2.27"/>
    </reaction>
</comment>
<evidence type="ECO:0000259" key="9">
    <source>
        <dbReference type="PROSITE" id="PS50089"/>
    </source>
</evidence>
<keyword evidence="6" id="KW-0833">Ubl conjugation pathway</keyword>
<dbReference type="FunFam" id="3.30.40.10:FF:000022">
    <property type="entry name" value="E3 ubiquitin-protein ligase RING1-like"/>
    <property type="match status" value="1"/>
</dbReference>
<dbReference type="InterPro" id="IPR001841">
    <property type="entry name" value="Znf_RING"/>
</dbReference>
<evidence type="ECO:0000256" key="3">
    <source>
        <dbReference type="ARBA" id="ARBA00022679"/>
    </source>
</evidence>
<evidence type="ECO:0000256" key="4">
    <source>
        <dbReference type="ARBA" id="ARBA00022723"/>
    </source>
</evidence>
<keyword evidence="3" id="KW-0808">Transferase</keyword>
<protein>
    <recommendedName>
        <fullName evidence="2">RING-type E3 ubiquitin transferase</fullName>
        <ecNumber evidence="2">2.3.2.27</ecNumber>
    </recommendedName>
</protein>
<evidence type="ECO:0000256" key="6">
    <source>
        <dbReference type="ARBA" id="ARBA00022786"/>
    </source>
</evidence>
<dbReference type="EC" id="2.3.2.27" evidence="2"/>
<evidence type="ECO:0000313" key="10">
    <source>
        <dbReference type="EMBL" id="KAE8668350.1"/>
    </source>
</evidence>
<dbReference type="GO" id="GO:0005737">
    <property type="term" value="C:cytoplasm"/>
    <property type="evidence" value="ECO:0007669"/>
    <property type="project" value="TreeGrafter"/>
</dbReference>